<sequence>MSSIDSSDIPGLEELPNAPRVTLAPNVTLQPPLSRRGRGPGLIVIDPGYDLPYIPSAELPSTTLDPVPQYKWAEEGYAVLRIAAGKTPGAEDWSLEAAILDKAVESLKSLEECDVKDKFGILLYGTPEEYGPKFTELLATAVASSDNIVAVVTFSSGFDFTSTSKPQLIHQGGKTAPAEKEGLTIYTYPEVATGFIMPHTPEFVYSAAAVAHTRSLTFIKKYIGGPIFDLEKIWDEHTYWEFENRSVEKTMATMVREPYVNHIPTMTGGIGRKRLTDFYQNHFIFSNPDSIKMNLVSRTLGVDRIVDEFIFTFNHDKEVDWLLPGIPPNHLPLRIPFYAVVNIRGDRLYHEHISWDQSTALRQLGLLPDYLAFPHAVAGKEGKNLQYKLPVAGVETAEKLEDQRKVDSNTLFMPSGSGIREYQGQDGV</sequence>
<keyword evidence="2" id="KW-1185">Reference proteome</keyword>
<dbReference type="EMBL" id="JQGA01000118">
    <property type="protein sequence ID" value="KGO77626.1"/>
    <property type="molecule type" value="Genomic_DNA"/>
</dbReference>
<dbReference type="OrthoDB" id="5440at2759"/>
<dbReference type="GO" id="GO:0030638">
    <property type="term" value="P:polyketide metabolic process"/>
    <property type="evidence" value="ECO:0007669"/>
    <property type="project" value="InterPro"/>
</dbReference>
<dbReference type="InterPro" id="IPR009959">
    <property type="entry name" value="Cyclase_SnoaL-like"/>
</dbReference>
<dbReference type="STRING" id="40296.A0A0A2LEL5"/>
<comment type="caution">
    <text evidence="1">The sequence shown here is derived from an EMBL/GenBank/DDBJ whole genome shotgun (WGS) entry which is preliminary data.</text>
</comment>
<dbReference type="PANTHER" id="PTHR38436">
    <property type="entry name" value="POLYKETIDE CYCLASE SNOAL-LIKE DOMAIN"/>
    <property type="match status" value="1"/>
</dbReference>
<dbReference type="GO" id="GO:0017000">
    <property type="term" value="P:antibiotic biosynthetic process"/>
    <property type="evidence" value="ECO:0007669"/>
    <property type="project" value="UniProtKB-ARBA"/>
</dbReference>
<dbReference type="HOGENOM" id="CLU_032662_0_0_1"/>
<name>A0A0A2LEL5_PENIT</name>
<accession>A0A0A2LEL5</accession>
<dbReference type="InterPro" id="IPR032710">
    <property type="entry name" value="NTF2-like_dom_sf"/>
</dbReference>
<dbReference type="PANTHER" id="PTHR38436:SF3">
    <property type="entry name" value="CARBOXYMETHYLENEBUTENOLIDASE-RELATED"/>
    <property type="match status" value="1"/>
</dbReference>
<dbReference type="AlphaFoldDB" id="A0A0A2LEL5"/>
<dbReference type="OMA" id="PSNQMFE"/>
<proteinExistence type="predicted"/>
<dbReference type="Gene3D" id="3.40.50.1820">
    <property type="entry name" value="alpha/beta hydrolase"/>
    <property type="match status" value="1"/>
</dbReference>
<dbReference type="Proteomes" id="UP000030104">
    <property type="component" value="Unassembled WGS sequence"/>
</dbReference>
<evidence type="ECO:0008006" key="3">
    <source>
        <dbReference type="Google" id="ProtNLM"/>
    </source>
</evidence>
<evidence type="ECO:0000313" key="2">
    <source>
        <dbReference type="Proteomes" id="UP000030104"/>
    </source>
</evidence>
<dbReference type="Gene3D" id="3.10.450.50">
    <property type="match status" value="1"/>
</dbReference>
<gene>
    <name evidence="1" type="ORF">PITC_074520</name>
</gene>
<dbReference type="GO" id="GO:0072330">
    <property type="term" value="P:monocarboxylic acid biosynthetic process"/>
    <property type="evidence" value="ECO:0007669"/>
    <property type="project" value="UniProtKB-ARBA"/>
</dbReference>
<organism evidence="1 2">
    <name type="scientific">Penicillium italicum</name>
    <name type="common">Blue mold</name>
    <dbReference type="NCBI Taxonomy" id="40296"/>
    <lineage>
        <taxon>Eukaryota</taxon>
        <taxon>Fungi</taxon>
        <taxon>Dikarya</taxon>
        <taxon>Ascomycota</taxon>
        <taxon>Pezizomycotina</taxon>
        <taxon>Eurotiomycetes</taxon>
        <taxon>Eurotiomycetidae</taxon>
        <taxon>Eurotiales</taxon>
        <taxon>Aspergillaceae</taxon>
        <taxon>Penicillium</taxon>
    </lineage>
</organism>
<dbReference type="PhylomeDB" id="A0A0A2LEL5"/>
<reference evidence="1 2" key="1">
    <citation type="journal article" date="2015" name="Mol. Plant Microbe Interact.">
        <title>Genome, transcriptome, and functional analyses of Penicillium expansum provide new insights into secondary metabolism and pathogenicity.</title>
        <authorList>
            <person name="Ballester A.R."/>
            <person name="Marcet-Houben M."/>
            <person name="Levin E."/>
            <person name="Sela N."/>
            <person name="Selma-Lazaro C."/>
            <person name="Carmona L."/>
            <person name="Wisniewski M."/>
            <person name="Droby S."/>
            <person name="Gonzalez-Candelas L."/>
            <person name="Gabaldon T."/>
        </authorList>
    </citation>
    <scope>NUCLEOTIDE SEQUENCE [LARGE SCALE GENOMIC DNA]</scope>
    <source>
        <strain evidence="1 2">PHI-1</strain>
    </source>
</reference>
<dbReference type="SUPFAM" id="SSF54427">
    <property type="entry name" value="NTF2-like"/>
    <property type="match status" value="1"/>
</dbReference>
<protein>
    <recommendedName>
        <fullName evidence="3">Carboxymethylenebutenolidase</fullName>
    </recommendedName>
</protein>
<evidence type="ECO:0000313" key="1">
    <source>
        <dbReference type="EMBL" id="KGO77626.1"/>
    </source>
</evidence>
<dbReference type="InterPro" id="IPR029058">
    <property type="entry name" value="AB_hydrolase_fold"/>
</dbReference>